<protein>
    <submittedName>
        <fullName evidence="2">Uncharacterized protein</fullName>
    </submittedName>
</protein>
<gene>
    <name evidence="2" type="ORF">BGZ95_001361</name>
</gene>
<evidence type="ECO:0000313" key="3">
    <source>
        <dbReference type="Proteomes" id="UP001194580"/>
    </source>
</evidence>
<keyword evidence="3" id="KW-1185">Reference proteome</keyword>
<proteinExistence type="predicted"/>
<dbReference type="Proteomes" id="UP001194580">
    <property type="component" value="Unassembled WGS sequence"/>
</dbReference>
<dbReference type="EMBL" id="JAAAIL010001279">
    <property type="protein sequence ID" value="KAG0270916.1"/>
    <property type="molecule type" value="Genomic_DNA"/>
</dbReference>
<dbReference type="AlphaFoldDB" id="A0AAD4H3S9"/>
<evidence type="ECO:0000313" key="2">
    <source>
        <dbReference type="EMBL" id="KAG0270916.1"/>
    </source>
</evidence>
<keyword evidence="1" id="KW-0732">Signal</keyword>
<sequence>MRITFSSISFLVLAVVSVTSAAPAKPSSPFRGKGKGQRLSRESVATLKKFGWLPANYTAPAGGFGPPLVPLEPSSVKVIGPIQGPSRAPSNARASGDYTCPGAKMYLEWWAKAPKAAKNREAADRKTEHRFNFIVTSNPQYNDFMRPQLSQGASPQFLETRLSADRKYDVTHDADWDTGHLIVTSNGQRINWDLVGRYLVDEDYSYYYIGNSVHACLNWFW</sequence>
<comment type="caution">
    <text evidence="2">The sequence shown here is derived from an EMBL/GenBank/DDBJ whole genome shotgun (WGS) entry which is preliminary data.</text>
</comment>
<reference evidence="2" key="1">
    <citation type="journal article" date="2020" name="Fungal Divers.">
        <title>Resolving the Mortierellaceae phylogeny through synthesis of multi-gene phylogenetics and phylogenomics.</title>
        <authorList>
            <person name="Vandepol N."/>
            <person name="Liber J."/>
            <person name="Desiro A."/>
            <person name="Na H."/>
            <person name="Kennedy M."/>
            <person name="Barry K."/>
            <person name="Grigoriev I.V."/>
            <person name="Miller A.N."/>
            <person name="O'Donnell K."/>
            <person name="Stajich J.E."/>
            <person name="Bonito G."/>
        </authorList>
    </citation>
    <scope>NUCLEOTIDE SEQUENCE</scope>
    <source>
        <strain evidence="2">NRRL 28262</strain>
    </source>
</reference>
<feature type="chain" id="PRO_5041910706" evidence="1">
    <location>
        <begin position="22"/>
        <end position="221"/>
    </location>
</feature>
<feature type="signal peptide" evidence="1">
    <location>
        <begin position="1"/>
        <end position="21"/>
    </location>
</feature>
<organism evidence="2 3">
    <name type="scientific">Linnemannia exigua</name>
    <dbReference type="NCBI Taxonomy" id="604196"/>
    <lineage>
        <taxon>Eukaryota</taxon>
        <taxon>Fungi</taxon>
        <taxon>Fungi incertae sedis</taxon>
        <taxon>Mucoromycota</taxon>
        <taxon>Mortierellomycotina</taxon>
        <taxon>Mortierellomycetes</taxon>
        <taxon>Mortierellales</taxon>
        <taxon>Mortierellaceae</taxon>
        <taxon>Linnemannia</taxon>
    </lineage>
</organism>
<evidence type="ECO:0000256" key="1">
    <source>
        <dbReference type="SAM" id="SignalP"/>
    </source>
</evidence>
<name>A0AAD4H3S9_9FUNG</name>
<accession>A0AAD4H3S9</accession>